<dbReference type="InterPro" id="IPR046335">
    <property type="entry name" value="LacI/GalR-like_sensor"/>
</dbReference>
<dbReference type="Pfam" id="PF13377">
    <property type="entry name" value="Peripla_BP_3"/>
    <property type="match status" value="1"/>
</dbReference>
<accession>A0A644WYM3</accession>
<dbReference type="AlphaFoldDB" id="A0A644WYM3"/>
<comment type="caution">
    <text evidence="5">The sequence shown here is derived from an EMBL/GenBank/DDBJ whole genome shotgun (WGS) entry which is preliminary data.</text>
</comment>
<keyword evidence="3" id="KW-0804">Transcription</keyword>
<evidence type="ECO:0000313" key="5">
    <source>
        <dbReference type="EMBL" id="MPM08807.1"/>
    </source>
</evidence>
<reference evidence="5" key="1">
    <citation type="submission" date="2019-08" db="EMBL/GenBank/DDBJ databases">
        <authorList>
            <person name="Kucharzyk K."/>
            <person name="Murdoch R.W."/>
            <person name="Higgins S."/>
            <person name="Loffler F."/>
        </authorList>
    </citation>
    <scope>NUCLEOTIDE SEQUENCE</scope>
</reference>
<evidence type="ECO:0000259" key="4">
    <source>
        <dbReference type="PROSITE" id="PS50932"/>
    </source>
</evidence>
<dbReference type="InterPro" id="IPR000843">
    <property type="entry name" value="HTH_LacI"/>
</dbReference>
<organism evidence="5">
    <name type="scientific">bioreactor metagenome</name>
    <dbReference type="NCBI Taxonomy" id="1076179"/>
    <lineage>
        <taxon>unclassified sequences</taxon>
        <taxon>metagenomes</taxon>
        <taxon>ecological metagenomes</taxon>
    </lineage>
</organism>
<dbReference type="SUPFAM" id="SSF47413">
    <property type="entry name" value="lambda repressor-like DNA-binding domains"/>
    <property type="match status" value="1"/>
</dbReference>
<dbReference type="CDD" id="cd01392">
    <property type="entry name" value="HTH_LacI"/>
    <property type="match status" value="1"/>
</dbReference>
<dbReference type="CDD" id="cd01544">
    <property type="entry name" value="PBP1_GalR"/>
    <property type="match status" value="1"/>
</dbReference>
<evidence type="ECO:0000256" key="3">
    <source>
        <dbReference type="ARBA" id="ARBA00023163"/>
    </source>
</evidence>
<dbReference type="GO" id="GO:0003700">
    <property type="term" value="F:DNA-binding transcription factor activity"/>
    <property type="evidence" value="ECO:0007669"/>
    <property type="project" value="TreeGrafter"/>
</dbReference>
<keyword evidence="1" id="KW-0805">Transcription regulation</keyword>
<protein>
    <submittedName>
        <fullName evidence="5">HTH-type transcriptional regulator LacR</fullName>
    </submittedName>
</protein>
<dbReference type="PANTHER" id="PTHR30146:SF149">
    <property type="entry name" value="HTH-TYPE TRANSCRIPTIONAL REGULATOR EBGR"/>
    <property type="match status" value="1"/>
</dbReference>
<sequence length="356" mass="39910">MATLSDIAEKANLSIATVSRVLNMDTSLSVANDTKRKIFEIAEELNYTKYKDKKKVAPSIKRQSFSEESDTPNKKTGTLAVIQQRNENEELEDVYYLSIRLGAEKRADELGYNLLKINNIHDIQSMDILGGIAIGNFNQMELDAMKQKIKNLCVVGTSFPTDGFDAVNTDFNAATISALEYLFKRGHRKIAFIGAEDSDNMYSFRNYKAPTTNAYIDFMKNKNLYSDKYFIIEKNGILDVETGERLTINALKRWGDDLPTAILAANDAMAVGINNTLLSRGIRVPSDISLMGINDIAVSQYITPPLTTIKVYTEEAGEIGIDTLHNRIINPSIHRRILLTCDLIERDSVQTVHLDH</sequence>
<dbReference type="SUPFAM" id="SSF53822">
    <property type="entry name" value="Periplasmic binding protein-like I"/>
    <property type="match status" value="1"/>
</dbReference>
<dbReference type="InterPro" id="IPR010982">
    <property type="entry name" value="Lambda_DNA-bd_dom_sf"/>
</dbReference>
<feature type="domain" description="HTH lacI-type" evidence="4">
    <location>
        <begin position="2"/>
        <end position="62"/>
    </location>
</feature>
<evidence type="ECO:0000256" key="2">
    <source>
        <dbReference type="ARBA" id="ARBA00023125"/>
    </source>
</evidence>
<proteinExistence type="predicted"/>
<evidence type="ECO:0000256" key="1">
    <source>
        <dbReference type="ARBA" id="ARBA00023015"/>
    </source>
</evidence>
<name>A0A644WYM3_9ZZZZ</name>
<dbReference type="Gene3D" id="3.40.50.2300">
    <property type="match status" value="2"/>
</dbReference>
<dbReference type="Gene3D" id="1.10.260.40">
    <property type="entry name" value="lambda repressor-like DNA-binding domains"/>
    <property type="match status" value="1"/>
</dbReference>
<dbReference type="SMART" id="SM00354">
    <property type="entry name" value="HTH_LACI"/>
    <property type="match status" value="1"/>
</dbReference>
<dbReference type="Pfam" id="PF00356">
    <property type="entry name" value="LacI"/>
    <property type="match status" value="1"/>
</dbReference>
<dbReference type="InterPro" id="IPR028082">
    <property type="entry name" value="Peripla_BP_I"/>
</dbReference>
<keyword evidence="2" id="KW-0238">DNA-binding</keyword>
<gene>
    <name evidence="5" type="primary">lacR_3</name>
    <name evidence="5" type="ORF">SDC9_55123</name>
</gene>
<dbReference type="PANTHER" id="PTHR30146">
    <property type="entry name" value="LACI-RELATED TRANSCRIPTIONAL REPRESSOR"/>
    <property type="match status" value="1"/>
</dbReference>
<dbReference type="EMBL" id="VSSQ01001492">
    <property type="protein sequence ID" value="MPM08807.1"/>
    <property type="molecule type" value="Genomic_DNA"/>
</dbReference>
<dbReference type="GO" id="GO:0000976">
    <property type="term" value="F:transcription cis-regulatory region binding"/>
    <property type="evidence" value="ECO:0007669"/>
    <property type="project" value="TreeGrafter"/>
</dbReference>
<dbReference type="PROSITE" id="PS50932">
    <property type="entry name" value="HTH_LACI_2"/>
    <property type="match status" value="1"/>
</dbReference>